<accession>A0A316UGJ2</accession>
<evidence type="ECO:0000313" key="1">
    <source>
        <dbReference type="EMBL" id="PWN24330.1"/>
    </source>
</evidence>
<dbReference type="GeneID" id="37025156"/>
<organism evidence="1 2">
    <name type="scientific">Jaminaea rosea</name>
    <dbReference type="NCBI Taxonomy" id="1569628"/>
    <lineage>
        <taxon>Eukaryota</taxon>
        <taxon>Fungi</taxon>
        <taxon>Dikarya</taxon>
        <taxon>Basidiomycota</taxon>
        <taxon>Ustilaginomycotina</taxon>
        <taxon>Exobasidiomycetes</taxon>
        <taxon>Microstromatales</taxon>
        <taxon>Microstromatales incertae sedis</taxon>
        <taxon>Jaminaea</taxon>
    </lineage>
</organism>
<sequence>MCLCDLLFTGPALPVRSTPTLRGGSDQHSRGAARCCFSPAAGAGTLLWGPASYNWKAWTNGRELWQEFRMILVSILSFPASSSISLNLRACFTLTTYRIVLILLSWTSALGLHVQTKMVYMGRCRERLLHQGTYICGGGTRLSKDNNSPYYAENLSPRTIWGL</sequence>
<gene>
    <name evidence="1" type="ORF">BDZ90DRAFT_126896</name>
</gene>
<dbReference type="Proteomes" id="UP000245884">
    <property type="component" value="Unassembled WGS sequence"/>
</dbReference>
<proteinExistence type="predicted"/>
<keyword evidence="2" id="KW-1185">Reference proteome</keyword>
<dbReference type="AlphaFoldDB" id="A0A316UGJ2"/>
<protein>
    <submittedName>
        <fullName evidence="1">Uncharacterized protein</fullName>
    </submittedName>
</protein>
<dbReference type="RefSeq" id="XP_025358942.1">
    <property type="nucleotide sequence ID" value="XM_025503333.1"/>
</dbReference>
<evidence type="ECO:0000313" key="2">
    <source>
        <dbReference type="Proteomes" id="UP000245884"/>
    </source>
</evidence>
<dbReference type="EMBL" id="KZ819682">
    <property type="protein sequence ID" value="PWN24330.1"/>
    <property type="molecule type" value="Genomic_DNA"/>
</dbReference>
<name>A0A316UGJ2_9BASI</name>
<reference evidence="1 2" key="1">
    <citation type="journal article" date="2018" name="Mol. Biol. Evol.">
        <title>Broad Genomic Sampling Reveals a Smut Pathogenic Ancestry of the Fungal Clade Ustilaginomycotina.</title>
        <authorList>
            <person name="Kijpornyongpan T."/>
            <person name="Mondo S.J."/>
            <person name="Barry K."/>
            <person name="Sandor L."/>
            <person name="Lee J."/>
            <person name="Lipzen A."/>
            <person name="Pangilinan J."/>
            <person name="LaButti K."/>
            <person name="Hainaut M."/>
            <person name="Henrissat B."/>
            <person name="Grigoriev I.V."/>
            <person name="Spatafora J.W."/>
            <person name="Aime M.C."/>
        </authorList>
    </citation>
    <scope>NUCLEOTIDE SEQUENCE [LARGE SCALE GENOMIC DNA]</scope>
    <source>
        <strain evidence="1 2">MCA 5214</strain>
    </source>
</reference>